<dbReference type="PANTHER" id="PTHR37938:SF1">
    <property type="entry name" value="BLL0215 PROTEIN"/>
    <property type="match status" value="1"/>
</dbReference>
<evidence type="ECO:0000256" key="2">
    <source>
        <dbReference type="SAM" id="Phobius"/>
    </source>
</evidence>
<dbReference type="PANTHER" id="PTHR37938">
    <property type="entry name" value="BLL0215 PROTEIN"/>
    <property type="match status" value="1"/>
</dbReference>
<comment type="caution">
    <text evidence="4">The sequence shown here is derived from an EMBL/GenBank/DDBJ whole genome shotgun (WGS) entry which is preliminary data.</text>
</comment>
<feature type="transmembrane region" description="Helical" evidence="2">
    <location>
        <begin position="51"/>
        <end position="73"/>
    </location>
</feature>
<keyword evidence="2" id="KW-0472">Membrane</keyword>
<gene>
    <name evidence="4" type="ORF">FB554_1211</name>
</gene>
<keyword evidence="2" id="KW-0812">Transmembrane</keyword>
<feature type="domain" description="YdbS-like PH" evidence="3">
    <location>
        <begin position="78"/>
        <end position="150"/>
    </location>
</feature>
<organism evidence="4 5">
    <name type="scientific">Barrientosiimonas humi</name>
    <dbReference type="NCBI Taxonomy" id="999931"/>
    <lineage>
        <taxon>Bacteria</taxon>
        <taxon>Bacillati</taxon>
        <taxon>Actinomycetota</taxon>
        <taxon>Actinomycetes</taxon>
        <taxon>Micrococcales</taxon>
        <taxon>Dermacoccaceae</taxon>
        <taxon>Barrientosiimonas</taxon>
    </lineage>
</organism>
<dbReference type="EMBL" id="VFOK01000001">
    <property type="protein sequence ID" value="TQL33077.1"/>
    <property type="molecule type" value="Genomic_DNA"/>
</dbReference>
<keyword evidence="5" id="KW-1185">Reference proteome</keyword>
<sequence>MAFSDKLLAQGERVELELRTHVKKIVLPVLALVLIVALTLGAIWLVRSQDWPGWLTWVVLGIALLATIAWVVVPIMKWRHTIYVITNRRLITREGIVTRSGRDIPLYRINDVTYEKGLLDRILGCGTLIVSDATDKAGVRLHDIPDVEQVHVRMNELLFQVDDGTDDGEYPPGEPRRPRGSRY</sequence>
<evidence type="ECO:0000256" key="1">
    <source>
        <dbReference type="SAM" id="MobiDB-lite"/>
    </source>
</evidence>
<evidence type="ECO:0000259" key="3">
    <source>
        <dbReference type="Pfam" id="PF03703"/>
    </source>
</evidence>
<dbReference type="Pfam" id="PF03703">
    <property type="entry name" value="bPH_2"/>
    <property type="match status" value="1"/>
</dbReference>
<dbReference type="InterPro" id="IPR005182">
    <property type="entry name" value="YdbS-like_PH"/>
</dbReference>
<dbReference type="RefSeq" id="WP_142005141.1">
    <property type="nucleotide sequence ID" value="NZ_CAJTBP010000001.1"/>
</dbReference>
<protein>
    <submittedName>
        <fullName evidence="4">PH (Pleckstrin Homology) domain-containing protein</fullName>
    </submittedName>
</protein>
<reference evidence="4 5" key="1">
    <citation type="submission" date="2019-06" db="EMBL/GenBank/DDBJ databases">
        <title>Sequencing the genomes of 1000 actinobacteria strains.</title>
        <authorList>
            <person name="Klenk H.-P."/>
        </authorList>
    </citation>
    <scope>NUCLEOTIDE SEQUENCE [LARGE SCALE GENOMIC DNA]</scope>
    <source>
        <strain evidence="4 5">DSM 24617</strain>
    </source>
</reference>
<dbReference type="Proteomes" id="UP000318336">
    <property type="component" value="Unassembled WGS sequence"/>
</dbReference>
<dbReference type="AlphaFoldDB" id="A0A542XB69"/>
<dbReference type="OrthoDB" id="4350422at2"/>
<evidence type="ECO:0000313" key="4">
    <source>
        <dbReference type="EMBL" id="TQL33077.1"/>
    </source>
</evidence>
<keyword evidence="2" id="KW-1133">Transmembrane helix</keyword>
<name>A0A542XB69_9MICO</name>
<feature type="transmembrane region" description="Helical" evidence="2">
    <location>
        <begin position="25"/>
        <end position="45"/>
    </location>
</feature>
<feature type="region of interest" description="Disordered" evidence="1">
    <location>
        <begin position="162"/>
        <end position="183"/>
    </location>
</feature>
<proteinExistence type="predicted"/>
<evidence type="ECO:0000313" key="5">
    <source>
        <dbReference type="Proteomes" id="UP000318336"/>
    </source>
</evidence>
<accession>A0A542XB69</accession>